<evidence type="ECO:0000259" key="3">
    <source>
        <dbReference type="SMART" id="SM00765"/>
    </source>
</evidence>
<dbReference type="PANTHER" id="PTHR46750:SF2">
    <property type="entry name" value="MANSC DOMAIN-CONTAINING PROTEIN 4"/>
    <property type="match status" value="1"/>
</dbReference>
<dbReference type="GO" id="GO:0008544">
    <property type="term" value="P:epidermis development"/>
    <property type="evidence" value="ECO:0007669"/>
    <property type="project" value="TreeGrafter"/>
</dbReference>
<dbReference type="GO" id="GO:0005886">
    <property type="term" value="C:plasma membrane"/>
    <property type="evidence" value="ECO:0007669"/>
    <property type="project" value="TreeGrafter"/>
</dbReference>
<comment type="caution">
    <text evidence="4">The sequence shown here is derived from an EMBL/GenBank/DDBJ whole genome shotgun (WGS) entry which is preliminary data.</text>
</comment>
<dbReference type="GO" id="GO:0030198">
    <property type="term" value="P:extracellular matrix organization"/>
    <property type="evidence" value="ECO:0007669"/>
    <property type="project" value="TreeGrafter"/>
</dbReference>
<feature type="region of interest" description="Disordered" evidence="1">
    <location>
        <begin position="571"/>
        <end position="668"/>
    </location>
</feature>
<organism evidence="4 5">
    <name type="scientific">Mycteria americana</name>
    <name type="common">Wood stork</name>
    <dbReference type="NCBI Taxonomy" id="33587"/>
    <lineage>
        <taxon>Eukaryota</taxon>
        <taxon>Metazoa</taxon>
        <taxon>Chordata</taxon>
        <taxon>Craniata</taxon>
        <taxon>Vertebrata</taxon>
        <taxon>Euteleostomi</taxon>
        <taxon>Archelosauria</taxon>
        <taxon>Archosauria</taxon>
        <taxon>Dinosauria</taxon>
        <taxon>Saurischia</taxon>
        <taxon>Theropoda</taxon>
        <taxon>Coelurosauria</taxon>
        <taxon>Aves</taxon>
        <taxon>Neognathae</taxon>
        <taxon>Neoaves</taxon>
        <taxon>Aequornithes</taxon>
        <taxon>Ciconiiformes</taxon>
        <taxon>Ciconiidae</taxon>
        <taxon>Mycteria</taxon>
    </lineage>
</organism>
<keyword evidence="2" id="KW-1133">Transmembrane helix</keyword>
<dbReference type="GO" id="GO:0060429">
    <property type="term" value="P:epithelium development"/>
    <property type="evidence" value="ECO:0007669"/>
    <property type="project" value="TreeGrafter"/>
</dbReference>
<dbReference type="SMART" id="SM00765">
    <property type="entry name" value="MANEC"/>
    <property type="match status" value="1"/>
</dbReference>
<accession>A0AAN7PUU1</accession>
<feature type="compositionally biased region" description="Low complexity" evidence="1">
    <location>
        <begin position="655"/>
        <end position="667"/>
    </location>
</feature>
<dbReference type="InterPro" id="IPR011106">
    <property type="entry name" value="MANSC_N"/>
</dbReference>
<sequence>MRERRSQRHCHGVVTLRRPLTETTKGPSCTSRAAIISSVSRSTAILFYEMVLLVTIAEVLLVLGLAVESDSLCSPTTFYKNCWIRRFPGLLIDLQESQKRGAQVLKIYAEVSPQQCSRTCCLLRNEGRFRLDIRKKFFTMRLVRHWSRLPREVVDAPSLEAFKARLDGALSNLVQWKVSLAMAGVSCNLAVFYHGAIHENMNCLHMSCPALESCILKARINVILYNITTGIDPDLLIFEKLTSKEPNSHSSLNKYERQNSTKATEWEGCQHHNATSSSLLLQAPSSTTSHSLTANTYTSSTSLMVQKTEITTYARAETFPLDDHFAKRTSITSVSTRSITSSDKKTVPSTLISKSAEVLSHMPTPPRLNSSKQHLNETKGYSGRNYTSDNEAPAWEAAALGVWLIPVVLCSSLVFLCCCTVVAFTTGRCRNRRGQYKPIRRRTTMSRQFIKYTTVKGFKEKRVHNTSFSLLHSLGTFKRQLRRPQGTILEDNLKGITEVQRRSVRFILRYIKDIYEKHPKEEERHQFKRHQIRILKVITGRLIEIRKDAHRLRGDLVTLYNFLKGGCSESRLKPGREEGHEPELPARSQATPARSQAQPEPPHGCTPAPATTAERAGPPSPSLCWPSLLFTAGTEEEAAPAKRRATTTLPQQRESTAQQPAPASTAPLTGAIFETCLNQPTRRTEAGWGQASGKGE</sequence>
<reference evidence="4 5" key="1">
    <citation type="journal article" date="2023" name="J. Hered.">
        <title>Chromosome-level genome of the wood stork (Mycteria americana) provides insight into avian chromosome evolution.</title>
        <authorList>
            <person name="Flamio R. Jr."/>
            <person name="Ramstad K.M."/>
        </authorList>
    </citation>
    <scope>NUCLEOTIDE SEQUENCE [LARGE SCALE GENOMIC DNA]</scope>
    <source>
        <strain evidence="4">JAX WOST 10</strain>
    </source>
</reference>
<evidence type="ECO:0000313" key="4">
    <source>
        <dbReference type="EMBL" id="KAK4831788.1"/>
    </source>
</evidence>
<dbReference type="EMBL" id="JAUNZN010000001">
    <property type="protein sequence ID" value="KAK4831788.1"/>
    <property type="molecule type" value="Genomic_DNA"/>
</dbReference>
<dbReference type="Proteomes" id="UP001333110">
    <property type="component" value="Unassembled WGS sequence"/>
</dbReference>
<gene>
    <name evidence="4" type="ORF">QYF61_019101</name>
</gene>
<dbReference type="AlphaFoldDB" id="A0AAN7PUU1"/>
<feature type="transmembrane region" description="Helical" evidence="2">
    <location>
        <begin position="45"/>
        <end position="67"/>
    </location>
</feature>
<keyword evidence="2" id="KW-0472">Membrane</keyword>
<protein>
    <recommendedName>
        <fullName evidence="3">Seven cysteines N-terminal domain-containing protein</fullName>
    </recommendedName>
</protein>
<evidence type="ECO:0000313" key="5">
    <source>
        <dbReference type="Proteomes" id="UP001333110"/>
    </source>
</evidence>
<feature type="domain" description="Seven cysteines N-terminal" evidence="3">
    <location>
        <begin position="77"/>
        <end position="225"/>
    </location>
</feature>
<name>A0AAN7PUU1_MYCAM</name>
<feature type="transmembrane region" description="Helical" evidence="2">
    <location>
        <begin position="400"/>
        <end position="424"/>
    </location>
</feature>
<dbReference type="PANTHER" id="PTHR46750">
    <property type="entry name" value="KUNITZ-TYPE PROTEASE INHIBITOR 1"/>
    <property type="match status" value="1"/>
</dbReference>
<feature type="compositionally biased region" description="Polar residues" evidence="1">
    <location>
        <begin position="588"/>
        <end position="598"/>
    </location>
</feature>
<evidence type="ECO:0000256" key="2">
    <source>
        <dbReference type="SAM" id="Phobius"/>
    </source>
</evidence>
<feature type="compositionally biased region" description="Basic and acidic residues" evidence="1">
    <location>
        <begin position="571"/>
        <end position="584"/>
    </location>
</feature>
<evidence type="ECO:0000256" key="1">
    <source>
        <dbReference type="SAM" id="MobiDB-lite"/>
    </source>
</evidence>
<dbReference type="GO" id="GO:0004867">
    <property type="term" value="F:serine-type endopeptidase inhibitor activity"/>
    <property type="evidence" value="ECO:0007669"/>
    <property type="project" value="TreeGrafter"/>
</dbReference>
<keyword evidence="2" id="KW-0812">Transmembrane</keyword>
<keyword evidence="5" id="KW-1185">Reference proteome</keyword>
<proteinExistence type="predicted"/>